<feature type="compositionally biased region" description="Low complexity" evidence="3">
    <location>
        <begin position="1"/>
        <end position="15"/>
    </location>
</feature>
<feature type="domain" description="Shugoshin C-terminal" evidence="4">
    <location>
        <begin position="448"/>
        <end position="471"/>
    </location>
</feature>
<dbReference type="Proteomes" id="UP000095767">
    <property type="component" value="Unassembled WGS sequence"/>
</dbReference>
<organism evidence="5 6">
    <name type="scientific">Dichanthelium oligosanthes</name>
    <dbReference type="NCBI Taxonomy" id="888268"/>
    <lineage>
        <taxon>Eukaryota</taxon>
        <taxon>Viridiplantae</taxon>
        <taxon>Streptophyta</taxon>
        <taxon>Embryophyta</taxon>
        <taxon>Tracheophyta</taxon>
        <taxon>Spermatophyta</taxon>
        <taxon>Magnoliopsida</taxon>
        <taxon>Liliopsida</taxon>
        <taxon>Poales</taxon>
        <taxon>Poaceae</taxon>
        <taxon>PACMAD clade</taxon>
        <taxon>Panicoideae</taxon>
        <taxon>Panicodae</taxon>
        <taxon>Paniceae</taxon>
        <taxon>Dichantheliinae</taxon>
        <taxon>Dichanthelium</taxon>
    </lineage>
</organism>
<evidence type="ECO:0000313" key="5">
    <source>
        <dbReference type="EMBL" id="OEL33142.1"/>
    </source>
</evidence>
<evidence type="ECO:0000259" key="4">
    <source>
        <dbReference type="Pfam" id="PF07557"/>
    </source>
</evidence>
<dbReference type="OrthoDB" id="770508at2759"/>
<dbReference type="PANTHER" id="PTHR34373:SF16">
    <property type="entry name" value="SHUGOSHIN-1"/>
    <property type="match status" value="1"/>
</dbReference>
<feature type="compositionally biased region" description="Polar residues" evidence="3">
    <location>
        <begin position="42"/>
        <end position="51"/>
    </location>
</feature>
<evidence type="ECO:0000313" key="6">
    <source>
        <dbReference type="Proteomes" id="UP000095767"/>
    </source>
</evidence>
<dbReference type="GO" id="GO:0034090">
    <property type="term" value="P:maintenance of meiotic sister chromatid cohesion"/>
    <property type="evidence" value="ECO:0007669"/>
    <property type="project" value="InterPro"/>
</dbReference>
<reference evidence="5 6" key="1">
    <citation type="submission" date="2016-09" db="EMBL/GenBank/DDBJ databases">
        <title>The draft genome of Dichanthelium oligosanthes: A C3 panicoid grass species.</title>
        <authorList>
            <person name="Studer A.J."/>
            <person name="Schnable J.C."/>
            <person name="Brutnell T.P."/>
        </authorList>
    </citation>
    <scope>NUCLEOTIDE SEQUENCE [LARGE SCALE GENOMIC DNA]</scope>
    <source>
        <strain evidence="6">cv. Kellogg 1175</strain>
        <tissue evidence="5">Leaf</tissue>
    </source>
</reference>
<gene>
    <name evidence="5" type="ORF">BAE44_0005840</name>
</gene>
<comment type="caution">
    <text evidence="5">The sequence shown here is derived from an EMBL/GenBank/DDBJ whole genome shotgun (WGS) entry which is preliminary data.</text>
</comment>
<proteinExistence type="inferred from homology"/>
<keyword evidence="2" id="KW-0159">Chromosome partition</keyword>
<dbReference type="GO" id="GO:0005634">
    <property type="term" value="C:nucleus"/>
    <property type="evidence" value="ECO:0007669"/>
    <property type="project" value="InterPro"/>
</dbReference>
<feature type="region of interest" description="Disordered" evidence="3">
    <location>
        <begin position="334"/>
        <end position="400"/>
    </location>
</feature>
<feature type="compositionally biased region" description="Polar residues" evidence="3">
    <location>
        <begin position="156"/>
        <end position="169"/>
    </location>
</feature>
<protein>
    <submittedName>
        <fullName evidence="5">Shugoshin-1</fullName>
    </submittedName>
</protein>
<keyword evidence="6" id="KW-1185">Reference proteome</keyword>
<feature type="compositionally biased region" description="Basic residues" evidence="3">
    <location>
        <begin position="377"/>
        <end position="387"/>
    </location>
</feature>
<dbReference type="InterPro" id="IPR044693">
    <property type="entry name" value="SGO_plant"/>
</dbReference>
<dbReference type="InterPro" id="IPR011515">
    <property type="entry name" value="Shugoshin_C"/>
</dbReference>
<name>A0A1E5W6Y7_9POAL</name>
<dbReference type="AlphaFoldDB" id="A0A1E5W6Y7"/>
<dbReference type="PANTHER" id="PTHR34373">
    <property type="entry name" value="SHUGOSHIN 2"/>
    <property type="match status" value="1"/>
</dbReference>
<evidence type="ECO:0000256" key="3">
    <source>
        <dbReference type="SAM" id="MobiDB-lite"/>
    </source>
</evidence>
<feature type="region of interest" description="Disordered" evidence="3">
    <location>
        <begin position="156"/>
        <end position="229"/>
    </location>
</feature>
<comment type="similarity">
    <text evidence="1">Belongs to the shugoshin family.</text>
</comment>
<dbReference type="GO" id="GO:0000775">
    <property type="term" value="C:chromosome, centromeric region"/>
    <property type="evidence" value="ECO:0007669"/>
    <property type="project" value="InterPro"/>
</dbReference>
<dbReference type="STRING" id="888268.A0A1E5W6Y7"/>
<evidence type="ECO:0000256" key="1">
    <source>
        <dbReference type="ARBA" id="ARBA00010845"/>
    </source>
</evidence>
<dbReference type="Pfam" id="PF07557">
    <property type="entry name" value="Shugoshin_C"/>
    <property type="match status" value="1"/>
</dbReference>
<evidence type="ECO:0000256" key="2">
    <source>
        <dbReference type="ARBA" id="ARBA00022829"/>
    </source>
</evidence>
<accession>A0A1E5W6Y7</accession>
<dbReference type="EMBL" id="LWDX02019749">
    <property type="protein sequence ID" value="OEL33142.1"/>
    <property type="molecule type" value="Genomic_DNA"/>
</dbReference>
<feature type="region of interest" description="Disordered" evidence="3">
    <location>
        <begin position="1"/>
        <end position="51"/>
    </location>
</feature>
<sequence length="472" mass="51402">MASAAAAARGAAVGGPNPSGDAGPKLRSPPGKASKPVALADITNTGRPNASRSISVADVVKENGKLLHLLTEKSKIIELSRVEINKLHLALQASRQQNLQLAQTNSQMLAQKNKTANQGWKEVNSQEVLNAIPSKVATADAHRIHGSVTSSVEHQLVESQSAVPSNSVCQEPPQDATKKRGRNKRKSESSECIKDANIMQEHYRPHLQPIMSLDHEDPRKPQRRRSSRLNQVLCEVAEVSDKTLRDDTVVPSAPSTEKDMGRSLQNECSAIVHEVLMSSEVEETEINKQPQKESNLKEIQEACSQAAGVEAQIDVTTSNSNLSHLASQSSVPFNIIEAPKPPEETGIKRSSNKQKLALCGSGKAVEDATTSEPLRQEKKRKSQRRTSARLNSVSSEDKDNISEALHEDVIAPLASTSLNASLEQRTNLKQNDSCLSMKSTEGHVAGRRSLRRAAEKVVSYKEIPLNVKMRRP</sequence>
<dbReference type="GO" id="GO:0045144">
    <property type="term" value="P:meiotic sister chromatid segregation"/>
    <property type="evidence" value="ECO:0007669"/>
    <property type="project" value="InterPro"/>
</dbReference>